<evidence type="ECO:0000313" key="1">
    <source>
        <dbReference type="EMBL" id="NOK34090.1"/>
    </source>
</evidence>
<dbReference type="EMBL" id="JABFJV010000058">
    <property type="protein sequence ID" value="NOK34090.1"/>
    <property type="molecule type" value="Genomic_DNA"/>
</dbReference>
<accession>A0A7Y4KHW2</accession>
<name>A0A7Y4KHW2_9BACT</name>
<dbReference type="Proteomes" id="UP000563426">
    <property type="component" value="Unassembled WGS sequence"/>
</dbReference>
<gene>
    <name evidence="1" type="ORF">HMI49_12890</name>
</gene>
<protein>
    <recommendedName>
        <fullName evidence="3">SUKH-3 domain containing protein</fullName>
    </recommendedName>
</protein>
<evidence type="ECO:0008006" key="3">
    <source>
        <dbReference type="Google" id="ProtNLM"/>
    </source>
</evidence>
<evidence type="ECO:0000313" key="2">
    <source>
        <dbReference type="Proteomes" id="UP000563426"/>
    </source>
</evidence>
<reference evidence="1 2" key="1">
    <citation type="submission" date="2020-05" db="EMBL/GenBank/DDBJ databases">
        <authorList>
            <person name="Whitworth D."/>
        </authorList>
    </citation>
    <scope>NUCLEOTIDE SEQUENCE [LARGE SCALE GENOMIC DNA]</scope>
    <source>
        <strain evidence="1 2">AB043B</strain>
    </source>
</reference>
<dbReference type="InterPro" id="IPR025850">
    <property type="entry name" value="SUKH-3"/>
</dbReference>
<dbReference type="RefSeq" id="WP_208729850.1">
    <property type="nucleotide sequence ID" value="NZ_RAVW01000258.1"/>
</dbReference>
<dbReference type="AlphaFoldDB" id="A0A7Y4KHW2"/>
<keyword evidence="2" id="KW-1185">Reference proteome</keyword>
<organism evidence="1 2">
    <name type="scientific">Corallococcus exercitus</name>
    <dbReference type="NCBI Taxonomy" id="2316736"/>
    <lineage>
        <taxon>Bacteria</taxon>
        <taxon>Pseudomonadati</taxon>
        <taxon>Myxococcota</taxon>
        <taxon>Myxococcia</taxon>
        <taxon>Myxococcales</taxon>
        <taxon>Cystobacterineae</taxon>
        <taxon>Myxococcaceae</taxon>
        <taxon>Corallococcus</taxon>
    </lineage>
</organism>
<proteinExistence type="predicted"/>
<sequence>MTMPDLFVSDEVAGVLRSGGWTPGRRVPTAPMLQVFDVKGVVMHPVAEAVLANLGGLVFHGPTGDRLTFGAEEACYWIDDRDLPYVRRLHGKSACPVAIGEGMIYFVSESGRWMSLHDQWTICYFLETLNDVLEFALLRHFDVDQGIPLFGEMIPPSLR</sequence>
<comment type="caution">
    <text evidence="1">The sequence shown here is derived from an EMBL/GenBank/DDBJ whole genome shotgun (WGS) entry which is preliminary data.</text>
</comment>
<dbReference type="Pfam" id="PF14433">
    <property type="entry name" value="SUKH-3"/>
    <property type="match status" value="1"/>
</dbReference>